<feature type="non-terminal residue" evidence="1">
    <location>
        <position position="1"/>
    </location>
</feature>
<accession>A0A6J5NBZ8</accession>
<reference evidence="1" key="1">
    <citation type="submission" date="2020-04" db="EMBL/GenBank/DDBJ databases">
        <authorList>
            <person name="Chiriac C."/>
            <person name="Salcher M."/>
            <person name="Ghai R."/>
            <person name="Kavagutti S V."/>
        </authorList>
    </citation>
    <scope>NUCLEOTIDE SEQUENCE</scope>
</reference>
<name>A0A6J5NBZ8_9CAUD</name>
<gene>
    <name evidence="1" type="ORF">UFOVP674_60</name>
</gene>
<protein>
    <submittedName>
        <fullName evidence="1">Uncharacterized protein</fullName>
    </submittedName>
</protein>
<proteinExistence type="predicted"/>
<dbReference type="EMBL" id="LR796630">
    <property type="protein sequence ID" value="CAB4156297.1"/>
    <property type="molecule type" value="Genomic_DNA"/>
</dbReference>
<sequence>PDYFNDLNAVRELQTNLTNDQRFEFVYNLNEVLGLVPLNSPASYKEVVLFAFADASAAQRAEALGKTLNLWTE</sequence>
<organism evidence="1">
    <name type="scientific">uncultured Caudovirales phage</name>
    <dbReference type="NCBI Taxonomy" id="2100421"/>
    <lineage>
        <taxon>Viruses</taxon>
        <taxon>Duplodnaviria</taxon>
        <taxon>Heunggongvirae</taxon>
        <taxon>Uroviricota</taxon>
        <taxon>Caudoviricetes</taxon>
        <taxon>Peduoviridae</taxon>
        <taxon>Maltschvirus</taxon>
        <taxon>Maltschvirus maltsch</taxon>
    </lineage>
</organism>
<evidence type="ECO:0000313" key="1">
    <source>
        <dbReference type="EMBL" id="CAB4156297.1"/>
    </source>
</evidence>